<feature type="transmembrane region" description="Helical" evidence="8">
    <location>
        <begin position="238"/>
        <end position="255"/>
    </location>
</feature>
<organism evidence="10 11">
    <name type="scientific">Paenibacillus validus</name>
    <dbReference type="NCBI Taxonomy" id="44253"/>
    <lineage>
        <taxon>Bacteria</taxon>
        <taxon>Bacillati</taxon>
        <taxon>Bacillota</taxon>
        <taxon>Bacilli</taxon>
        <taxon>Bacillales</taxon>
        <taxon>Paenibacillaceae</taxon>
        <taxon>Paenibacillus</taxon>
    </lineage>
</organism>
<keyword evidence="4" id="KW-0997">Cell inner membrane</keyword>
<feature type="transmembrane region" description="Helical" evidence="8">
    <location>
        <begin position="154"/>
        <end position="177"/>
    </location>
</feature>
<evidence type="ECO:0000313" key="9">
    <source>
        <dbReference type="EMBL" id="MUG69932.1"/>
    </source>
</evidence>
<reference evidence="10 11" key="1">
    <citation type="submission" date="2019-11" db="EMBL/GenBank/DDBJ databases">
        <title>Draft genome sequences of five Paenibacillus species of dairy origin.</title>
        <authorList>
            <person name="Olajide A.M."/>
            <person name="Chen S."/>
            <person name="Lapointe G."/>
        </authorList>
    </citation>
    <scope>NUCLEOTIDE SEQUENCE [LARGE SCALE GENOMIC DNA]</scope>
    <source>
        <strain evidence="10 11">2CS3</strain>
    </source>
</reference>
<gene>
    <name evidence="10" type="primary">rbsC</name>
    <name evidence="9" type="ORF">GNP93_04500</name>
    <name evidence="10" type="ORF">GNP93_04540</name>
</gene>
<evidence type="ECO:0000256" key="7">
    <source>
        <dbReference type="ARBA" id="ARBA00023136"/>
    </source>
</evidence>
<name>A0A7X3CQS3_9BACL</name>
<dbReference type="RefSeq" id="WP_141335868.1">
    <property type="nucleotide sequence ID" value="NZ_JBDLZV010000001.1"/>
</dbReference>
<feature type="transmembrane region" description="Helical" evidence="8">
    <location>
        <begin position="262"/>
        <end position="281"/>
    </location>
</feature>
<feature type="transmembrane region" description="Helical" evidence="8">
    <location>
        <begin position="208"/>
        <end position="226"/>
    </location>
</feature>
<evidence type="ECO:0000256" key="5">
    <source>
        <dbReference type="ARBA" id="ARBA00022692"/>
    </source>
</evidence>
<evidence type="ECO:0000256" key="6">
    <source>
        <dbReference type="ARBA" id="ARBA00022989"/>
    </source>
</evidence>
<dbReference type="InterPro" id="IPR001851">
    <property type="entry name" value="ABC_transp_permease"/>
</dbReference>
<dbReference type="AlphaFoldDB" id="A0A7X3CQS3"/>
<keyword evidence="2" id="KW-0813">Transport</keyword>
<evidence type="ECO:0000256" key="1">
    <source>
        <dbReference type="ARBA" id="ARBA00004651"/>
    </source>
</evidence>
<comment type="subcellular location">
    <subcellularLocation>
        <location evidence="1">Cell membrane</location>
        <topology evidence="1">Multi-pass membrane protein</topology>
    </subcellularLocation>
</comment>
<keyword evidence="6 8" id="KW-1133">Transmembrane helix</keyword>
<evidence type="ECO:0000313" key="11">
    <source>
        <dbReference type="Proteomes" id="UP000450917"/>
    </source>
</evidence>
<proteinExistence type="predicted"/>
<keyword evidence="3" id="KW-1003">Cell membrane</keyword>
<keyword evidence="11" id="KW-1185">Reference proteome</keyword>
<comment type="caution">
    <text evidence="10">The sequence shown here is derived from an EMBL/GenBank/DDBJ whole genome shotgun (WGS) entry which is preliminary data.</text>
</comment>
<dbReference type="EMBL" id="WNZX01000002">
    <property type="protein sequence ID" value="MUG69940.1"/>
    <property type="molecule type" value="Genomic_DNA"/>
</dbReference>
<evidence type="ECO:0000256" key="2">
    <source>
        <dbReference type="ARBA" id="ARBA00022448"/>
    </source>
</evidence>
<dbReference type="GO" id="GO:0022857">
    <property type="term" value="F:transmembrane transporter activity"/>
    <property type="evidence" value="ECO:0007669"/>
    <property type="project" value="InterPro"/>
</dbReference>
<feature type="transmembrane region" description="Helical" evidence="8">
    <location>
        <begin position="287"/>
        <end position="306"/>
    </location>
</feature>
<dbReference type="GO" id="GO:0005886">
    <property type="term" value="C:plasma membrane"/>
    <property type="evidence" value="ECO:0007669"/>
    <property type="project" value="UniProtKB-SubCell"/>
</dbReference>
<accession>A0A7X3CQS3</accession>
<dbReference type="Pfam" id="PF02653">
    <property type="entry name" value="BPD_transp_2"/>
    <property type="match status" value="1"/>
</dbReference>
<evidence type="ECO:0000256" key="3">
    <source>
        <dbReference type="ARBA" id="ARBA00022475"/>
    </source>
</evidence>
<evidence type="ECO:0000256" key="8">
    <source>
        <dbReference type="SAM" id="Phobius"/>
    </source>
</evidence>
<feature type="transmembrane region" description="Helical" evidence="8">
    <location>
        <begin position="39"/>
        <end position="59"/>
    </location>
</feature>
<dbReference type="Proteomes" id="UP000450917">
    <property type="component" value="Unassembled WGS sequence"/>
</dbReference>
<evidence type="ECO:0000313" key="10">
    <source>
        <dbReference type="EMBL" id="MUG69940.1"/>
    </source>
</evidence>
<keyword evidence="7 8" id="KW-0472">Membrane</keyword>
<protein>
    <submittedName>
        <fullName evidence="10">Ribose ABC transporter permease</fullName>
    </submittedName>
</protein>
<evidence type="ECO:0000256" key="4">
    <source>
        <dbReference type="ARBA" id="ARBA00022519"/>
    </source>
</evidence>
<dbReference type="CDD" id="cd06579">
    <property type="entry name" value="TM_PBP1_transp_AraH_like"/>
    <property type="match status" value="1"/>
</dbReference>
<feature type="transmembrane region" description="Helical" evidence="8">
    <location>
        <begin position="90"/>
        <end position="111"/>
    </location>
</feature>
<dbReference type="PANTHER" id="PTHR32196:SF21">
    <property type="entry name" value="ABC TRANSPORTER PERMEASE PROTEIN YPHD-RELATED"/>
    <property type="match status" value="1"/>
</dbReference>
<keyword evidence="5 8" id="KW-0812">Transmembrane</keyword>
<dbReference type="EMBL" id="WNZX01000002">
    <property type="protein sequence ID" value="MUG69932.1"/>
    <property type="molecule type" value="Genomic_DNA"/>
</dbReference>
<sequence>MALNEFFRKYGIFIVLALLFILFSSMTEAFLTINNLLNILRQVSMMGIVAVGMCFVMIAGGIDLSVGAQISLVSILTSWLMVHAEVHPVLAAVAGVAAATLVGFVNGYLWVTLNIHPLMITLATMTIVTGLSKMISGGMSIFGFDKSFRVLGQGYVGSIPIPVIILIVVALIGSFILNKTYFGRYVYALGGNEEAARLSGVNVKRMRMMLFSLGGFITGIAGIVLLSRMNSGQPNAGAGFEFDVLTAAILGGISIMGGEGRISGVLTGVLIIGVLSNGLVLMNVGDYYQSIIKGVVLIAAIGLDGLQHKNRKKKAVPSVQLAAGG</sequence>
<dbReference type="PANTHER" id="PTHR32196">
    <property type="entry name" value="ABC TRANSPORTER PERMEASE PROTEIN YPHD-RELATED-RELATED"/>
    <property type="match status" value="1"/>
</dbReference>
<feature type="transmembrane region" description="Helical" evidence="8">
    <location>
        <begin position="118"/>
        <end position="142"/>
    </location>
</feature>